<dbReference type="AlphaFoldDB" id="A0A4S4BJ18"/>
<dbReference type="CDD" id="cd02947">
    <property type="entry name" value="TRX_family"/>
    <property type="match status" value="1"/>
</dbReference>
<dbReference type="InterPro" id="IPR036249">
    <property type="entry name" value="Thioredoxin-like_sf"/>
</dbReference>
<keyword evidence="2" id="KW-1185">Reference proteome</keyword>
<accession>A0A4S4BJ18</accession>
<proteinExistence type="predicted"/>
<sequence>MEWEGGDWERLLAELTDGDLLYVYTPLCGTCALARRMLEIAEAMMPELRIRAANLNAMPGLAQRLRIESVPCLSLPDGESGERRSLYRFGSVVELTEAIRPS</sequence>
<dbReference type="OrthoDB" id="5784238at2"/>
<reference evidence="1 2" key="1">
    <citation type="submission" date="2019-04" db="EMBL/GenBank/DDBJ databases">
        <title>Cohnella sp. nov. isolated from preserved vegetables.</title>
        <authorList>
            <person name="Lin S.-Y."/>
            <person name="Hung M.-H."/>
            <person name="Young C.-C."/>
        </authorList>
    </citation>
    <scope>NUCLEOTIDE SEQUENCE [LARGE SCALE GENOMIC DNA]</scope>
    <source>
        <strain evidence="1 2">CC-MHH1044</strain>
    </source>
</reference>
<organism evidence="1 2">
    <name type="scientific">Cohnella fermenti</name>
    <dbReference type="NCBI Taxonomy" id="2565925"/>
    <lineage>
        <taxon>Bacteria</taxon>
        <taxon>Bacillati</taxon>
        <taxon>Bacillota</taxon>
        <taxon>Bacilli</taxon>
        <taxon>Bacillales</taxon>
        <taxon>Paenibacillaceae</taxon>
        <taxon>Cohnella</taxon>
    </lineage>
</organism>
<dbReference type="Proteomes" id="UP000310636">
    <property type="component" value="Unassembled WGS sequence"/>
</dbReference>
<name>A0A4S4BJ18_9BACL</name>
<evidence type="ECO:0000313" key="1">
    <source>
        <dbReference type="EMBL" id="THF74630.1"/>
    </source>
</evidence>
<dbReference type="EMBL" id="SSOB01000039">
    <property type="protein sequence ID" value="THF74630.1"/>
    <property type="molecule type" value="Genomic_DNA"/>
</dbReference>
<comment type="caution">
    <text evidence="1">The sequence shown here is derived from an EMBL/GenBank/DDBJ whole genome shotgun (WGS) entry which is preliminary data.</text>
</comment>
<protein>
    <submittedName>
        <fullName evidence="1">Thioredoxin family protein</fullName>
    </submittedName>
</protein>
<evidence type="ECO:0000313" key="2">
    <source>
        <dbReference type="Proteomes" id="UP000310636"/>
    </source>
</evidence>
<gene>
    <name evidence="1" type="ORF">E6C55_24580</name>
</gene>
<dbReference type="Gene3D" id="3.40.30.10">
    <property type="entry name" value="Glutaredoxin"/>
    <property type="match status" value="1"/>
</dbReference>
<dbReference type="SUPFAM" id="SSF52833">
    <property type="entry name" value="Thioredoxin-like"/>
    <property type="match status" value="1"/>
</dbReference>